<protein>
    <submittedName>
        <fullName evidence="3">Uncharacterized protein</fullName>
    </submittedName>
</protein>
<accession>A0A3N1H156</accession>
<evidence type="ECO:0000256" key="1">
    <source>
        <dbReference type="SAM" id="Coils"/>
    </source>
</evidence>
<keyword evidence="1" id="KW-0175">Coiled coil</keyword>
<feature type="coiled-coil region" evidence="1">
    <location>
        <begin position="199"/>
        <end position="226"/>
    </location>
</feature>
<organism evidence="3 4">
    <name type="scientific">Saccharothrix texasensis</name>
    <dbReference type="NCBI Taxonomy" id="103734"/>
    <lineage>
        <taxon>Bacteria</taxon>
        <taxon>Bacillati</taxon>
        <taxon>Actinomycetota</taxon>
        <taxon>Actinomycetes</taxon>
        <taxon>Pseudonocardiales</taxon>
        <taxon>Pseudonocardiaceae</taxon>
        <taxon>Saccharothrix</taxon>
    </lineage>
</organism>
<feature type="region of interest" description="Disordered" evidence="2">
    <location>
        <begin position="139"/>
        <end position="175"/>
    </location>
</feature>
<reference evidence="3 4" key="1">
    <citation type="submission" date="2018-11" db="EMBL/GenBank/DDBJ databases">
        <title>Sequencing the genomes of 1000 actinobacteria strains.</title>
        <authorList>
            <person name="Klenk H.-P."/>
        </authorList>
    </citation>
    <scope>NUCLEOTIDE SEQUENCE [LARGE SCALE GENOMIC DNA]</scope>
    <source>
        <strain evidence="3 4">DSM 44231</strain>
    </source>
</reference>
<dbReference type="AlphaFoldDB" id="A0A3N1H156"/>
<dbReference type="Proteomes" id="UP000268727">
    <property type="component" value="Unassembled WGS sequence"/>
</dbReference>
<name>A0A3N1H156_9PSEU</name>
<dbReference type="EMBL" id="RJKM01000001">
    <property type="protein sequence ID" value="ROP36257.1"/>
    <property type="molecule type" value="Genomic_DNA"/>
</dbReference>
<evidence type="ECO:0000256" key="2">
    <source>
        <dbReference type="SAM" id="MobiDB-lite"/>
    </source>
</evidence>
<comment type="caution">
    <text evidence="3">The sequence shown here is derived from an EMBL/GenBank/DDBJ whole genome shotgun (WGS) entry which is preliminary data.</text>
</comment>
<keyword evidence="4" id="KW-1185">Reference proteome</keyword>
<evidence type="ECO:0000313" key="4">
    <source>
        <dbReference type="Proteomes" id="UP000268727"/>
    </source>
</evidence>
<sequence length="300" mass="31139">MAPQWHGVFLERLDAAESSARSAMASAGGGTGALQVVIGSDLEIGAVMKEVAARAATPPLLRRLLEIGARAMTSRADQAQLVLHAHDDGPGWPDQAAVDDVVTEDDVDVEHQAVTGGPSSAPADDAEVDSVPAAIEEQDAVDAPAEPADGTGQATEQADETDQAAEPPASADPVAEAQSVVWDLYLPTEGLGAPLAKDVERLTASAQLLADEVDEYDQALSAVREQLSLPHLPDRLPLAERRARTRSEVGDVIEQLHTGVDQIAQALGMQLGASLAEVVAEAQRLRGLVDTRAEPAGTGG</sequence>
<proteinExistence type="predicted"/>
<gene>
    <name evidence="3" type="ORF">EDD40_1522</name>
</gene>
<evidence type="ECO:0000313" key="3">
    <source>
        <dbReference type="EMBL" id="ROP36257.1"/>
    </source>
</evidence>